<dbReference type="EMBL" id="WHOD01000003">
    <property type="protein sequence ID" value="NOU91683.1"/>
    <property type="molecule type" value="Genomic_DNA"/>
</dbReference>
<dbReference type="InterPro" id="IPR003594">
    <property type="entry name" value="HATPase_dom"/>
</dbReference>
<evidence type="ECO:0000313" key="17">
    <source>
        <dbReference type="EMBL" id="NOU91683.1"/>
    </source>
</evidence>
<evidence type="ECO:0000259" key="15">
    <source>
        <dbReference type="PROSITE" id="PS50109"/>
    </source>
</evidence>
<sequence>MEYEMFIKKSSLQQKMLISFLCLIVIPLGVFGYISLSISKQTIEEQTITSNLKTLGLISEKLDIMASDLTAISNIYFSNEDLRKILMQPSVEKTYEERAKKEFLTKMIINFKYAYTWLEYYTSILGLNGFELHTFYDGRVEIDELKKEDWYQEAFRQNGSIIWVSDPSPKLARTVSEEHFVSAVRVLKDFESGAPLGLLMINVNESFLFQQYAEAMKDYDQLMLLDANGTIISTTQKSLLHQNIKDTKYYNQAKNGDRGSFKDEIDGKRMLVTYHNVKNTGWSIIAYTPFDKLFANIYRAELLIIIVFVIVLFLSILVSYFIANRLSVPIKRLYRSMQKVEMGDLSERTDVLGTDEIGELGRKFNRMVSRIEQLHDRVVAEQEMKRRSELQALQSQINTHFLYNTLASIRYMLLTQTAEKVDSVIVALVKLLKRTLTDENEYISVGEEIDNLRNYVYIQKARQDGKLEVEFQIDDRITHAQTLKLLLQPIVENAIFHGIEPKEGTGCISVKGWEEQESLMFEITDNGVGITKLETGGAADITEAILSRGSGMGLRNVNHRIVLHFGEEYGLKVFSQEGEGTKVILKLPKFVKTEELISL</sequence>
<evidence type="ECO:0000256" key="14">
    <source>
        <dbReference type="SAM" id="Phobius"/>
    </source>
</evidence>
<dbReference type="InterPro" id="IPR004358">
    <property type="entry name" value="Sig_transdc_His_kin-like_C"/>
</dbReference>
<feature type="domain" description="Histidine kinase" evidence="15">
    <location>
        <begin position="397"/>
        <end position="591"/>
    </location>
</feature>
<dbReference type="GO" id="GO:0005886">
    <property type="term" value="C:plasma membrane"/>
    <property type="evidence" value="ECO:0007669"/>
    <property type="project" value="UniProtKB-SubCell"/>
</dbReference>
<name>A0A972GP96_9BACL</name>
<reference evidence="17" key="1">
    <citation type="submission" date="2019-10" db="EMBL/GenBank/DDBJ databases">
        <title>Description of Paenibacillus glebae sp. nov.</title>
        <authorList>
            <person name="Carlier A."/>
            <person name="Qi S."/>
        </authorList>
    </citation>
    <scope>NUCLEOTIDE SEQUENCE</scope>
    <source>
        <strain evidence="17">LMG 31456</strain>
    </source>
</reference>
<keyword evidence="8" id="KW-0547">Nucleotide-binding</keyword>
<evidence type="ECO:0000256" key="12">
    <source>
        <dbReference type="ARBA" id="ARBA00023012"/>
    </source>
</evidence>
<dbReference type="SMART" id="SM00304">
    <property type="entry name" value="HAMP"/>
    <property type="match status" value="1"/>
</dbReference>
<feature type="domain" description="HAMP" evidence="16">
    <location>
        <begin position="324"/>
        <end position="376"/>
    </location>
</feature>
<dbReference type="InterPro" id="IPR050640">
    <property type="entry name" value="Bact_2-comp_sensor_kinase"/>
</dbReference>
<dbReference type="GO" id="GO:0000155">
    <property type="term" value="F:phosphorelay sensor kinase activity"/>
    <property type="evidence" value="ECO:0007669"/>
    <property type="project" value="InterPro"/>
</dbReference>
<proteinExistence type="predicted"/>
<feature type="transmembrane region" description="Helical" evidence="14">
    <location>
        <begin position="302"/>
        <end position="323"/>
    </location>
</feature>
<keyword evidence="11 14" id="KW-1133">Transmembrane helix</keyword>
<dbReference type="SUPFAM" id="SSF158472">
    <property type="entry name" value="HAMP domain-like"/>
    <property type="match status" value="1"/>
</dbReference>
<dbReference type="Gene3D" id="3.30.450.20">
    <property type="entry name" value="PAS domain"/>
    <property type="match status" value="1"/>
</dbReference>
<evidence type="ECO:0000256" key="8">
    <source>
        <dbReference type="ARBA" id="ARBA00022741"/>
    </source>
</evidence>
<dbReference type="InterPro" id="IPR033479">
    <property type="entry name" value="dCache_1"/>
</dbReference>
<dbReference type="PANTHER" id="PTHR34220:SF7">
    <property type="entry name" value="SENSOR HISTIDINE KINASE YPDA"/>
    <property type="match status" value="1"/>
</dbReference>
<keyword evidence="13 14" id="KW-0472">Membrane</keyword>
<keyword evidence="18" id="KW-1185">Reference proteome</keyword>
<dbReference type="Gene3D" id="6.10.340.10">
    <property type="match status" value="1"/>
</dbReference>
<evidence type="ECO:0000256" key="5">
    <source>
        <dbReference type="ARBA" id="ARBA00022553"/>
    </source>
</evidence>
<dbReference type="InterPro" id="IPR005467">
    <property type="entry name" value="His_kinase_dom"/>
</dbReference>
<dbReference type="GO" id="GO:0005524">
    <property type="term" value="F:ATP binding"/>
    <property type="evidence" value="ECO:0007669"/>
    <property type="project" value="UniProtKB-KW"/>
</dbReference>
<dbReference type="EC" id="2.7.13.3" evidence="3"/>
<evidence type="ECO:0000256" key="13">
    <source>
        <dbReference type="ARBA" id="ARBA00023136"/>
    </source>
</evidence>
<dbReference type="SMART" id="SM00387">
    <property type="entry name" value="HATPase_c"/>
    <property type="match status" value="1"/>
</dbReference>
<organism evidence="17 18">
    <name type="scientific">Paenibacillus foliorum</name>
    <dbReference type="NCBI Taxonomy" id="2654974"/>
    <lineage>
        <taxon>Bacteria</taxon>
        <taxon>Bacillati</taxon>
        <taxon>Bacillota</taxon>
        <taxon>Bacilli</taxon>
        <taxon>Bacillales</taxon>
        <taxon>Paenibacillaceae</taxon>
        <taxon>Paenibacillus</taxon>
    </lineage>
</organism>
<keyword evidence="7 14" id="KW-0812">Transmembrane</keyword>
<evidence type="ECO:0000256" key="1">
    <source>
        <dbReference type="ARBA" id="ARBA00000085"/>
    </source>
</evidence>
<dbReference type="AlphaFoldDB" id="A0A972GP96"/>
<dbReference type="Gene3D" id="3.30.565.10">
    <property type="entry name" value="Histidine kinase-like ATPase, C-terminal domain"/>
    <property type="match status" value="1"/>
</dbReference>
<protein>
    <recommendedName>
        <fullName evidence="3">histidine kinase</fullName>
        <ecNumber evidence="3">2.7.13.3</ecNumber>
    </recommendedName>
</protein>
<comment type="subcellular location">
    <subcellularLocation>
        <location evidence="2">Cell membrane</location>
        <topology evidence="2">Multi-pass membrane protein</topology>
    </subcellularLocation>
</comment>
<evidence type="ECO:0000256" key="7">
    <source>
        <dbReference type="ARBA" id="ARBA00022692"/>
    </source>
</evidence>
<dbReference type="PRINTS" id="PR00344">
    <property type="entry name" value="BCTRLSENSOR"/>
</dbReference>
<evidence type="ECO:0000256" key="9">
    <source>
        <dbReference type="ARBA" id="ARBA00022777"/>
    </source>
</evidence>
<dbReference type="InterPro" id="IPR003660">
    <property type="entry name" value="HAMP_dom"/>
</dbReference>
<evidence type="ECO:0000256" key="11">
    <source>
        <dbReference type="ARBA" id="ARBA00022989"/>
    </source>
</evidence>
<dbReference type="InterPro" id="IPR010559">
    <property type="entry name" value="Sig_transdc_His_kin_internal"/>
</dbReference>
<comment type="caution">
    <text evidence="17">The sequence shown here is derived from an EMBL/GenBank/DDBJ whole genome shotgun (WGS) entry which is preliminary data.</text>
</comment>
<evidence type="ECO:0000256" key="4">
    <source>
        <dbReference type="ARBA" id="ARBA00022475"/>
    </source>
</evidence>
<dbReference type="SUPFAM" id="SSF55874">
    <property type="entry name" value="ATPase domain of HSP90 chaperone/DNA topoisomerase II/histidine kinase"/>
    <property type="match status" value="1"/>
</dbReference>
<accession>A0A972GP96</accession>
<keyword evidence="9" id="KW-0418">Kinase</keyword>
<evidence type="ECO:0000313" key="18">
    <source>
        <dbReference type="Proteomes" id="UP000641588"/>
    </source>
</evidence>
<keyword evidence="6" id="KW-0808">Transferase</keyword>
<keyword evidence="12" id="KW-0902">Two-component regulatory system</keyword>
<keyword evidence="4" id="KW-1003">Cell membrane</keyword>
<evidence type="ECO:0000256" key="2">
    <source>
        <dbReference type="ARBA" id="ARBA00004651"/>
    </source>
</evidence>
<dbReference type="Pfam" id="PF06580">
    <property type="entry name" value="His_kinase"/>
    <property type="match status" value="1"/>
</dbReference>
<keyword evidence="5" id="KW-0597">Phosphoprotein</keyword>
<evidence type="ECO:0000256" key="10">
    <source>
        <dbReference type="ARBA" id="ARBA00022840"/>
    </source>
</evidence>
<dbReference type="PROSITE" id="PS50885">
    <property type="entry name" value="HAMP"/>
    <property type="match status" value="1"/>
</dbReference>
<evidence type="ECO:0000256" key="6">
    <source>
        <dbReference type="ARBA" id="ARBA00022679"/>
    </source>
</evidence>
<evidence type="ECO:0000256" key="3">
    <source>
        <dbReference type="ARBA" id="ARBA00012438"/>
    </source>
</evidence>
<dbReference type="Pfam" id="PF02518">
    <property type="entry name" value="HATPase_c"/>
    <property type="match status" value="1"/>
</dbReference>
<dbReference type="Proteomes" id="UP000641588">
    <property type="component" value="Unassembled WGS sequence"/>
</dbReference>
<dbReference type="Pfam" id="PF02743">
    <property type="entry name" value="dCache_1"/>
    <property type="match status" value="1"/>
</dbReference>
<dbReference type="InterPro" id="IPR036890">
    <property type="entry name" value="HATPase_C_sf"/>
</dbReference>
<dbReference type="PANTHER" id="PTHR34220">
    <property type="entry name" value="SENSOR HISTIDINE KINASE YPDA"/>
    <property type="match status" value="1"/>
</dbReference>
<dbReference type="CDD" id="cd06225">
    <property type="entry name" value="HAMP"/>
    <property type="match status" value="1"/>
</dbReference>
<comment type="catalytic activity">
    <reaction evidence="1">
        <text>ATP + protein L-histidine = ADP + protein N-phospho-L-histidine.</text>
        <dbReference type="EC" id="2.7.13.3"/>
    </reaction>
</comment>
<evidence type="ECO:0000259" key="16">
    <source>
        <dbReference type="PROSITE" id="PS50885"/>
    </source>
</evidence>
<dbReference type="Pfam" id="PF00672">
    <property type="entry name" value="HAMP"/>
    <property type="match status" value="1"/>
</dbReference>
<gene>
    <name evidence="17" type="ORF">GC093_00315</name>
</gene>
<dbReference type="PROSITE" id="PS50109">
    <property type="entry name" value="HIS_KIN"/>
    <property type="match status" value="1"/>
</dbReference>
<keyword evidence="10" id="KW-0067">ATP-binding</keyword>